<reference evidence="1" key="1">
    <citation type="submission" date="2023-01" db="EMBL/GenBank/DDBJ databases">
        <authorList>
            <person name="Piombo E."/>
        </authorList>
    </citation>
    <scope>NUCLEOTIDE SEQUENCE</scope>
</reference>
<dbReference type="Proteomes" id="UP001160390">
    <property type="component" value="Unassembled WGS sequence"/>
</dbReference>
<evidence type="ECO:0000313" key="1">
    <source>
        <dbReference type="EMBL" id="CAI6100700.1"/>
    </source>
</evidence>
<proteinExistence type="predicted"/>
<protein>
    <submittedName>
        <fullName evidence="1">Uncharacterized protein</fullName>
    </submittedName>
</protein>
<keyword evidence="2" id="KW-1185">Reference proteome</keyword>
<gene>
    <name evidence="1" type="ORF">CCHLO57077_00006713</name>
</gene>
<name>A0AA35QEZ6_9HYPO</name>
<sequence length="593" mass="66543">MLLLRATVTITEDIANSSGLAGLPSEVLSEILRSLLDEITTNKRSGRPHDYITLDHRRATAQSTKALVTLCLVSRRLREAATIPLYRHVTLVPRSLPGSPEASEATCHDGVVPLTRFLRTLVERPDLQPLVQSLDCQFFLRHAESTPAKGFRVSQTHRWEDMILKHVAATNHGRANDTSERALAAILCLTPKLRAISLAPLPASKWLIITINDAEFFAAQDEYHYHTLASLVESARQSEICPVALQHLQAVRFTALFSFKAFAGLEDVQHPKDDPTRRLCAGYTYPLSSCLKLLLGPNITEFEADAVDKYDPINFRDPNVPIHCSIKRAYLAIFSPLRVLDHVGHAWDLSALSGRPSLVQSFPEEGRLNQVAELDLWDESFLNIKGSLKELDIGFVAGYERPSHRLNSLPLLEALEHLCIGIPLLAGMEKLSESPLSSLLPPNLKTLRLHDWVTEKYYDKYLPGLDHLEMTEDEVEDGLKLLVRFQIAVSASLRYFAQTCGNTHPHLRSLMIFGIRPMDSVAFHSAMSKDEKTKHEFFRAARDVELNGPEPGQVVRDGGEIQSLFAQTGWVFEELFTTQEFHIPSRAKVSRYQ</sequence>
<dbReference type="EMBL" id="CABFNP030001353">
    <property type="protein sequence ID" value="CAI6100700.1"/>
    <property type="molecule type" value="Genomic_DNA"/>
</dbReference>
<comment type="caution">
    <text evidence="1">The sequence shown here is derived from an EMBL/GenBank/DDBJ whole genome shotgun (WGS) entry which is preliminary data.</text>
</comment>
<organism evidence="1 2">
    <name type="scientific">Clonostachys chloroleuca</name>
    <dbReference type="NCBI Taxonomy" id="1926264"/>
    <lineage>
        <taxon>Eukaryota</taxon>
        <taxon>Fungi</taxon>
        <taxon>Dikarya</taxon>
        <taxon>Ascomycota</taxon>
        <taxon>Pezizomycotina</taxon>
        <taxon>Sordariomycetes</taxon>
        <taxon>Hypocreomycetidae</taxon>
        <taxon>Hypocreales</taxon>
        <taxon>Bionectriaceae</taxon>
        <taxon>Clonostachys</taxon>
    </lineage>
</organism>
<evidence type="ECO:0000313" key="2">
    <source>
        <dbReference type="Proteomes" id="UP001160390"/>
    </source>
</evidence>
<dbReference type="AlphaFoldDB" id="A0AA35QEZ6"/>
<accession>A0AA35QEZ6</accession>